<dbReference type="PROSITE" id="PS00599">
    <property type="entry name" value="AA_TRANSFER_CLASS_2"/>
    <property type="match status" value="1"/>
</dbReference>
<dbReference type="Pfam" id="PF13350">
    <property type="entry name" value="Y_phosphatase3"/>
    <property type="match status" value="1"/>
</dbReference>
<dbReference type="InterPro" id="IPR026893">
    <property type="entry name" value="Tyr/Ser_Pase_IphP-type"/>
</dbReference>
<evidence type="ECO:0000256" key="4">
    <source>
        <dbReference type="ARBA" id="ARBA00012748"/>
    </source>
</evidence>
<dbReference type="Gene3D" id="3.90.190.10">
    <property type="entry name" value="Protein tyrosine phosphatase superfamily"/>
    <property type="match status" value="1"/>
</dbReference>
<dbReference type="InterPro" id="IPR015422">
    <property type="entry name" value="PyrdxlP-dep_Trfase_small"/>
</dbReference>
<comment type="similarity">
    <text evidence="3">Belongs to the class-II pyridoxal-phosphate-dependent aminotransferase family. Histidinol-phosphate aminotransferase subfamily.</text>
</comment>
<evidence type="ECO:0000256" key="10">
    <source>
        <dbReference type="ARBA" id="ARBA00047481"/>
    </source>
</evidence>
<dbReference type="EC" id="2.6.1.9" evidence="4"/>
<comment type="catalytic activity">
    <reaction evidence="10">
        <text>L-histidinol phosphate + 2-oxoglutarate = 3-(imidazol-4-yl)-2-oxopropyl phosphate + L-glutamate</text>
        <dbReference type="Rhea" id="RHEA:23744"/>
        <dbReference type="ChEBI" id="CHEBI:16810"/>
        <dbReference type="ChEBI" id="CHEBI:29985"/>
        <dbReference type="ChEBI" id="CHEBI:57766"/>
        <dbReference type="ChEBI" id="CHEBI:57980"/>
        <dbReference type="EC" id="2.6.1.9"/>
    </reaction>
</comment>
<keyword evidence="5 13" id="KW-0032">Aminotransferase</keyword>
<dbReference type="InterPro" id="IPR050106">
    <property type="entry name" value="HistidinolP_aminotransfase"/>
</dbReference>
<dbReference type="SUPFAM" id="SSF52799">
    <property type="entry name" value="(Phosphotyrosine protein) phosphatases II"/>
    <property type="match status" value="1"/>
</dbReference>
<evidence type="ECO:0000256" key="5">
    <source>
        <dbReference type="ARBA" id="ARBA00022576"/>
    </source>
</evidence>
<dbReference type="PANTHER" id="PTHR43643:SF6">
    <property type="entry name" value="HISTIDINOL-PHOSPHATE AMINOTRANSFERASE"/>
    <property type="match status" value="1"/>
</dbReference>
<dbReference type="Gene3D" id="3.90.1150.10">
    <property type="entry name" value="Aspartate Aminotransferase, domain 1"/>
    <property type="match status" value="1"/>
</dbReference>
<keyword evidence="7 13" id="KW-0808">Transferase</keyword>
<dbReference type="InterPro" id="IPR015421">
    <property type="entry name" value="PyrdxlP-dep_Trfase_major"/>
</dbReference>
<dbReference type="AlphaFoldDB" id="Q9L7A1"/>
<evidence type="ECO:0000256" key="9">
    <source>
        <dbReference type="ARBA" id="ARBA00023102"/>
    </source>
</evidence>
<evidence type="ECO:0000259" key="12">
    <source>
        <dbReference type="Pfam" id="PF00155"/>
    </source>
</evidence>
<evidence type="ECO:0000256" key="7">
    <source>
        <dbReference type="ARBA" id="ARBA00022679"/>
    </source>
</evidence>
<dbReference type="GO" id="GO:0030170">
    <property type="term" value="F:pyridoxal phosphate binding"/>
    <property type="evidence" value="ECO:0007669"/>
    <property type="project" value="InterPro"/>
</dbReference>
<sequence length="582" mass="63081">MPAREGAGSPFLRESAGRFRNRRVRVPDEINLKNCGLLDSRAAAVHRATLAEFDPDDVLTYPILQPVYGMLADRFGVDTDSLVLTAGSDPGLNLLTRAFPEVSRIVLHQPNFDGWAKFAAISGCVLDPVAPDPETGLFDLRDLARRLRAGAPAFVVVTTPHSFTGQVHGREELAELADAVAEHGSLLVVDTAYLAFTEGGEELVRGLAGLRHVVRVNTFSKSYGLSGARIAVTVAHPATARHLFDLDPEGSVSAPAVALLRRSLEEQAVFTAIWADVRRLRERFAAEVERAVPGWHARPSGGNFVTWDVPDPADAGAASRHLLGRGIVVRDLSGAPGLPAAVRIRSRNETVVRRVVAALGDRYRYLRRGLLVRGPAPSPETAPALGGLGIRTVVDLRLEEERRQYRGPEYTGATVLSRPVAGDMSRIRGNVRPRPSDYLANYRDMLTRAAPVAAEIVDLLAEGAEVPVYICCAMGKDRTGVVSALVLRALGVRTADVARDYALTARAYRALRSADARPNWTREDTLAQLRLRTSTPAATMRSLIAGIEAEHGSVARMLTLHGLREETRLRTVVGAFTHPAHL</sequence>
<dbReference type="InterPro" id="IPR001917">
    <property type="entry name" value="Aminotrans_II_pyridoxalP_BS"/>
</dbReference>
<protein>
    <recommendedName>
        <fullName evidence="4">histidinol-phosphate transaminase</fullName>
        <ecNumber evidence="4">2.6.1.9</ecNumber>
    </recommendedName>
</protein>
<dbReference type="GO" id="GO:0004721">
    <property type="term" value="F:phosphoprotein phosphatase activity"/>
    <property type="evidence" value="ECO:0007669"/>
    <property type="project" value="InterPro"/>
</dbReference>
<keyword evidence="9" id="KW-0368">Histidine biosynthesis</keyword>
<dbReference type="GO" id="GO:0004400">
    <property type="term" value="F:histidinol-phosphate transaminase activity"/>
    <property type="evidence" value="ECO:0007669"/>
    <property type="project" value="UniProtKB-EC"/>
</dbReference>
<proteinExistence type="inferred from homology"/>
<dbReference type="Pfam" id="PF00155">
    <property type="entry name" value="Aminotran_1_2"/>
    <property type="match status" value="1"/>
</dbReference>
<evidence type="ECO:0000256" key="6">
    <source>
        <dbReference type="ARBA" id="ARBA00022605"/>
    </source>
</evidence>
<dbReference type="Gene3D" id="3.40.640.10">
    <property type="entry name" value="Type I PLP-dependent aspartate aminotransferase-like (Major domain)"/>
    <property type="match status" value="1"/>
</dbReference>
<comment type="pathway">
    <text evidence="2">Amino-acid biosynthesis; L-histidine biosynthesis; L-histidine from 5-phospho-alpha-D-ribose 1-diphosphate: step 7/9.</text>
</comment>
<evidence type="ECO:0000256" key="2">
    <source>
        <dbReference type="ARBA" id="ARBA00005011"/>
    </source>
</evidence>
<evidence type="ECO:0000256" key="1">
    <source>
        <dbReference type="ARBA" id="ARBA00001933"/>
    </source>
</evidence>
<dbReference type="InterPro" id="IPR029021">
    <property type="entry name" value="Prot-tyrosine_phosphatase-like"/>
</dbReference>
<evidence type="ECO:0000256" key="3">
    <source>
        <dbReference type="ARBA" id="ARBA00007970"/>
    </source>
</evidence>
<dbReference type="InterPro" id="IPR004839">
    <property type="entry name" value="Aminotransferase_I/II_large"/>
</dbReference>
<dbReference type="CDD" id="cd00609">
    <property type="entry name" value="AAT_like"/>
    <property type="match status" value="1"/>
</dbReference>
<evidence type="ECO:0000256" key="8">
    <source>
        <dbReference type="ARBA" id="ARBA00022898"/>
    </source>
</evidence>
<dbReference type="GO" id="GO:0000105">
    <property type="term" value="P:L-histidine biosynthetic process"/>
    <property type="evidence" value="ECO:0007669"/>
    <property type="project" value="UniProtKB-KW"/>
</dbReference>
<dbReference type="InterPro" id="IPR015424">
    <property type="entry name" value="PyrdxlP-dep_Trfase"/>
</dbReference>
<accession>Q9L7A1</accession>
<keyword evidence="8 11" id="KW-0663">Pyridoxal phosphate</keyword>
<organism evidence="13">
    <name type="scientific">Streptomyces ansochromogenes</name>
    <dbReference type="NCBI Taxonomy" id="115647"/>
    <lineage>
        <taxon>Bacteria</taxon>
        <taxon>Bacillati</taxon>
        <taxon>Actinomycetota</taxon>
        <taxon>Actinomycetes</taxon>
        <taxon>Kitasatosporales</taxon>
        <taxon>Streptomycetaceae</taxon>
        <taxon>Streptomyces</taxon>
    </lineage>
</organism>
<evidence type="ECO:0000256" key="11">
    <source>
        <dbReference type="RuleBase" id="RU003693"/>
    </source>
</evidence>
<name>Q9L7A1_9ACTN</name>
<comment type="cofactor">
    <cofactor evidence="1 11">
        <name>pyridoxal 5'-phosphate</name>
        <dbReference type="ChEBI" id="CHEBI:597326"/>
    </cofactor>
</comment>
<feature type="domain" description="Aminotransferase class I/classII large" evidence="12">
    <location>
        <begin position="71"/>
        <end position="359"/>
    </location>
</feature>
<keyword evidence="6" id="KW-0028">Amino-acid biosynthesis</keyword>
<dbReference type="EMBL" id="AF224501">
    <property type="protein sequence ID" value="AAF61216.1"/>
    <property type="molecule type" value="Genomic_DNA"/>
</dbReference>
<gene>
    <name evidence="13" type="primary">sanB</name>
</gene>
<reference evidence="13" key="1">
    <citation type="submission" date="2000-01" db="EMBL/GenBank/DDBJ databases">
        <title>Cloning,sequencing and function of sanB, a gene involved in nikkomycin biosynthesis of Streptomyces ansochromogenes.</title>
        <authorList>
            <person name="Tan H."/>
            <person name="Li W."/>
            <person name="Jia J."/>
        </authorList>
    </citation>
    <scope>NUCLEOTIDE SEQUENCE</scope>
    <source>
        <strain evidence="13">7100</strain>
    </source>
</reference>
<dbReference type="PANTHER" id="PTHR43643">
    <property type="entry name" value="HISTIDINOL-PHOSPHATE AMINOTRANSFERASE 2"/>
    <property type="match status" value="1"/>
</dbReference>
<dbReference type="SUPFAM" id="SSF53383">
    <property type="entry name" value="PLP-dependent transferases"/>
    <property type="match status" value="1"/>
</dbReference>
<evidence type="ECO:0000313" key="13">
    <source>
        <dbReference type="EMBL" id="AAF61216.1"/>
    </source>
</evidence>